<proteinExistence type="predicted"/>
<reference evidence="2 3" key="1">
    <citation type="submission" date="2016-10" db="EMBL/GenBank/DDBJ databases">
        <authorList>
            <person name="de Groot N.N."/>
        </authorList>
    </citation>
    <scope>NUCLEOTIDE SEQUENCE [LARGE SCALE GENOMIC DNA]</scope>
    <source>
        <strain evidence="2 3">CGMCC 1.9159</strain>
    </source>
</reference>
<dbReference type="AlphaFoldDB" id="A0A1G9IC83"/>
<feature type="transmembrane region" description="Helical" evidence="1">
    <location>
        <begin position="7"/>
        <end position="27"/>
    </location>
</feature>
<evidence type="ECO:0000256" key="1">
    <source>
        <dbReference type="SAM" id="Phobius"/>
    </source>
</evidence>
<name>A0A1G9IC83_9ACTN</name>
<feature type="transmembrane region" description="Helical" evidence="1">
    <location>
        <begin position="33"/>
        <end position="50"/>
    </location>
</feature>
<protein>
    <submittedName>
        <fullName evidence="2">Uncharacterized protein</fullName>
    </submittedName>
</protein>
<evidence type="ECO:0000313" key="3">
    <source>
        <dbReference type="Proteomes" id="UP000199475"/>
    </source>
</evidence>
<sequence length="166" mass="17865">MNGRGPVAHLLAAEAIALAILVVFTVAGFDVSVWPWLLFGALGGAAWWVVGTRVPTAPAVGWRPPRADPAPMRFAADLQTRRTVTMIDDAQPAKGFTAVALTDALADRAAARLVRHHGLPADDPLAQAEGLLSPQLLDYLRRAGTDRTRTVSPRTLRLYLKEIEAL</sequence>
<keyword evidence="1" id="KW-0472">Membrane</keyword>
<dbReference type="STRING" id="686624.SAMN04488242_0849"/>
<gene>
    <name evidence="2" type="ORF">SAMN04488242_0849</name>
</gene>
<evidence type="ECO:0000313" key="2">
    <source>
        <dbReference type="EMBL" id="SDL22742.1"/>
    </source>
</evidence>
<accession>A0A1G9IC83</accession>
<keyword evidence="1" id="KW-1133">Transmembrane helix</keyword>
<dbReference type="EMBL" id="FNGP01000001">
    <property type="protein sequence ID" value="SDL22742.1"/>
    <property type="molecule type" value="Genomic_DNA"/>
</dbReference>
<organism evidence="2 3">
    <name type="scientific">Tessaracoccus oleiagri</name>
    <dbReference type="NCBI Taxonomy" id="686624"/>
    <lineage>
        <taxon>Bacteria</taxon>
        <taxon>Bacillati</taxon>
        <taxon>Actinomycetota</taxon>
        <taxon>Actinomycetes</taxon>
        <taxon>Propionibacteriales</taxon>
        <taxon>Propionibacteriaceae</taxon>
        <taxon>Tessaracoccus</taxon>
    </lineage>
</organism>
<keyword evidence="1" id="KW-0812">Transmembrane</keyword>
<keyword evidence="3" id="KW-1185">Reference proteome</keyword>
<dbReference type="Proteomes" id="UP000199475">
    <property type="component" value="Unassembled WGS sequence"/>
</dbReference>
<dbReference type="RefSeq" id="WP_093249134.1">
    <property type="nucleotide sequence ID" value="NZ_FNGP01000001.1"/>
</dbReference>